<feature type="transmembrane region" description="Helical" evidence="2">
    <location>
        <begin position="50"/>
        <end position="75"/>
    </location>
</feature>
<proteinExistence type="predicted"/>
<gene>
    <name evidence="4" type="ORF">MWN34_05520</name>
</gene>
<keyword evidence="5" id="KW-1185">Reference proteome</keyword>
<keyword evidence="2" id="KW-1133">Transmembrane helix</keyword>
<feature type="domain" description="DUF1254" evidence="3">
    <location>
        <begin position="107"/>
        <end position="219"/>
    </location>
</feature>
<feature type="region of interest" description="Disordered" evidence="1">
    <location>
        <begin position="1"/>
        <end position="23"/>
    </location>
</feature>
<protein>
    <submittedName>
        <fullName evidence="4">DUF1254 domain-containing protein</fullName>
    </submittedName>
</protein>
<keyword evidence="2" id="KW-0472">Membrane</keyword>
<evidence type="ECO:0000256" key="2">
    <source>
        <dbReference type="SAM" id="Phobius"/>
    </source>
</evidence>
<sequence>MTMPASAPENVETPATAAAETETARRARRLLRRRPSLLDRLPPRSRLARALLVLAFGLVLGGIVHIVSVLSLPLFAERDAFARLSAIAEPNTVTLLDDPGPAGAVLPASDPAFVSAVCLYDLAEGPMKLVLPTTPDYTSVSFYTRSGLAFYAINDRAAGRQVIELDLMNARQKAELPDNDEVTAADQLIVESPTDEGIVLMRALVGEPSARDLVRQRMAAARCEVSGG</sequence>
<evidence type="ECO:0000313" key="5">
    <source>
        <dbReference type="Proteomes" id="UP001203284"/>
    </source>
</evidence>
<evidence type="ECO:0000256" key="1">
    <source>
        <dbReference type="SAM" id="MobiDB-lite"/>
    </source>
</evidence>
<dbReference type="Pfam" id="PF06863">
    <property type="entry name" value="DUF1254"/>
    <property type="match status" value="1"/>
</dbReference>
<dbReference type="SUPFAM" id="SSF160935">
    <property type="entry name" value="VPA0735-like"/>
    <property type="match status" value="1"/>
</dbReference>
<evidence type="ECO:0000259" key="3">
    <source>
        <dbReference type="Pfam" id="PF06863"/>
    </source>
</evidence>
<name>A0ABT0D8V4_9HYPH</name>
<organism evidence="4 5">
    <name type="scientific">Ancylobacter crimeensis</name>
    <dbReference type="NCBI Taxonomy" id="2579147"/>
    <lineage>
        <taxon>Bacteria</taxon>
        <taxon>Pseudomonadati</taxon>
        <taxon>Pseudomonadota</taxon>
        <taxon>Alphaproteobacteria</taxon>
        <taxon>Hyphomicrobiales</taxon>
        <taxon>Xanthobacteraceae</taxon>
        <taxon>Ancylobacter</taxon>
    </lineage>
</organism>
<dbReference type="EMBL" id="JALKCH010000003">
    <property type="protein sequence ID" value="MCK0196370.1"/>
    <property type="molecule type" value="Genomic_DNA"/>
</dbReference>
<keyword evidence="2" id="KW-0812">Transmembrane</keyword>
<dbReference type="InterPro" id="IPR010679">
    <property type="entry name" value="DUF1254"/>
</dbReference>
<comment type="caution">
    <text evidence="4">The sequence shown here is derived from an EMBL/GenBank/DDBJ whole genome shotgun (WGS) entry which is preliminary data.</text>
</comment>
<dbReference type="Proteomes" id="UP001203284">
    <property type="component" value="Unassembled WGS sequence"/>
</dbReference>
<evidence type="ECO:0000313" key="4">
    <source>
        <dbReference type="EMBL" id="MCK0196370.1"/>
    </source>
</evidence>
<reference evidence="4 5" key="1">
    <citation type="submission" date="2022-04" db="EMBL/GenBank/DDBJ databases">
        <authorList>
            <person name="Grouzdev D.S."/>
            <person name="Pantiukh K.S."/>
            <person name="Krutkina M.S."/>
        </authorList>
    </citation>
    <scope>NUCLEOTIDE SEQUENCE [LARGE SCALE GENOMIC DNA]</scope>
    <source>
        <strain evidence="4 5">6x-1</strain>
    </source>
</reference>
<accession>A0ABT0D8V4</accession>